<feature type="region of interest" description="Disordered" evidence="5">
    <location>
        <begin position="59"/>
        <end position="122"/>
    </location>
</feature>
<dbReference type="RefSeq" id="XP_014665069.1">
    <property type="nucleotide sequence ID" value="XM_014809583.1"/>
</dbReference>
<keyword evidence="1" id="KW-0479">Metal-binding</keyword>
<dbReference type="SUPFAM" id="SSF118310">
    <property type="entry name" value="AN1-like Zinc finger"/>
    <property type="match status" value="1"/>
</dbReference>
<evidence type="ECO:0000259" key="6">
    <source>
        <dbReference type="PROSITE" id="PS51036"/>
    </source>
</evidence>
<evidence type="ECO:0000256" key="5">
    <source>
        <dbReference type="SAM" id="MobiDB-lite"/>
    </source>
</evidence>
<reference evidence="9" key="1">
    <citation type="submission" date="2025-08" db="UniProtKB">
        <authorList>
            <consortium name="RefSeq"/>
        </authorList>
    </citation>
    <scope>IDENTIFICATION</scope>
</reference>
<name>A0ABM1DYP8_PRICU</name>
<evidence type="ECO:0000313" key="8">
    <source>
        <dbReference type="Proteomes" id="UP000695022"/>
    </source>
</evidence>
<feature type="compositionally biased region" description="Polar residues" evidence="5">
    <location>
        <begin position="89"/>
        <end position="101"/>
    </location>
</feature>
<feature type="compositionally biased region" description="Polar residues" evidence="5">
    <location>
        <begin position="63"/>
        <end position="77"/>
    </location>
</feature>
<feature type="domain" description="AN1-type" evidence="7">
    <location>
        <begin position="121"/>
        <end position="170"/>
    </location>
</feature>
<dbReference type="PANTHER" id="PTHR10634:SF67">
    <property type="entry name" value="AN1-TYPE ZINC FINGER PROTEIN 3"/>
    <property type="match status" value="1"/>
</dbReference>
<keyword evidence="3" id="KW-0862">Zinc</keyword>
<dbReference type="GeneID" id="106807285"/>
<evidence type="ECO:0000256" key="1">
    <source>
        <dbReference type="ARBA" id="ARBA00022723"/>
    </source>
</evidence>
<dbReference type="PROSITE" id="PS51036">
    <property type="entry name" value="ZF_A20"/>
    <property type="match status" value="1"/>
</dbReference>
<proteinExistence type="predicted"/>
<dbReference type="InterPro" id="IPR050652">
    <property type="entry name" value="AN1_A20_ZnFinger"/>
</dbReference>
<dbReference type="InterPro" id="IPR035896">
    <property type="entry name" value="AN1-like_Znf"/>
</dbReference>
<dbReference type="Pfam" id="PF01754">
    <property type="entry name" value="zf-A20"/>
    <property type="match status" value="1"/>
</dbReference>
<evidence type="ECO:0000256" key="2">
    <source>
        <dbReference type="ARBA" id="ARBA00022771"/>
    </source>
</evidence>
<feature type="compositionally biased region" description="Basic and acidic residues" evidence="5">
    <location>
        <begin position="106"/>
        <end position="120"/>
    </location>
</feature>
<keyword evidence="8" id="KW-1185">Reference proteome</keyword>
<keyword evidence="2 4" id="KW-0863">Zinc-finger</keyword>
<feature type="domain" description="A20-type" evidence="6">
    <location>
        <begin position="5"/>
        <end position="37"/>
    </location>
</feature>
<evidence type="ECO:0000256" key="4">
    <source>
        <dbReference type="PROSITE-ProRule" id="PRU00449"/>
    </source>
</evidence>
<dbReference type="SMART" id="SM00154">
    <property type="entry name" value="ZnF_AN1"/>
    <property type="match status" value="1"/>
</dbReference>
<dbReference type="SUPFAM" id="SSF57716">
    <property type="entry name" value="Glucocorticoid receptor-like (DNA-binding domain)"/>
    <property type="match status" value="1"/>
</dbReference>
<dbReference type="Proteomes" id="UP000695022">
    <property type="component" value="Unplaced"/>
</dbReference>
<dbReference type="PANTHER" id="PTHR10634">
    <property type="entry name" value="AN1-TYPE ZINC FINGER PROTEIN"/>
    <property type="match status" value="1"/>
</dbReference>
<organism evidence="8 9">
    <name type="scientific">Priapulus caudatus</name>
    <name type="common">Priapulid worm</name>
    <dbReference type="NCBI Taxonomy" id="37621"/>
    <lineage>
        <taxon>Eukaryota</taxon>
        <taxon>Metazoa</taxon>
        <taxon>Ecdysozoa</taxon>
        <taxon>Scalidophora</taxon>
        <taxon>Priapulida</taxon>
        <taxon>Priapulimorpha</taxon>
        <taxon>Priapulimorphida</taxon>
        <taxon>Priapulidae</taxon>
        <taxon>Priapulus</taxon>
    </lineage>
</organism>
<gene>
    <name evidence="9" type="primary">LOC106807285</name>
</gene>
<evidence type="ECO:0000256" key="3">
    <source>
        <dbReference type="ARBA" id="ARBA00022833"/>
    </source>
</evidence>
<evidence type="ECO:0000313" key="9">
    <source>
        <dbReference type="RefSeq" id="XP_014665069.1"/>
    </source>
</evidence>
<evidence type="ECO:0000259" key="7">
    <source>
        <dbReference type="PROSITE" id="PS51039"/>
    </source>
</evidence>
<dbReference type="Pfam" id="PF01428">
    <property type="entry name" value="zf-AN1"/>
    <property type="match status" value="1"/>
</dbReference>
<dbReference type="PROSITE" id="PS51039">
    <property type="entry name" value="ZF_AN1"/>
    <property type="match status" value="1"/>
</dbReference>
<accession>A0ABM1DYP8</accession>
<dbReference type="Gene3D" id="1.20.5.4770">
    <property type="match status" value="1"/>
</dbReference>
<dbReference type="SMART" id="SM00259">
    <property type="entry name" value="ZnF_A20"/>
    <property type="match status" value="1"/>
</dbReference>
<sequence>MEDSNSQPPRCPCGFWGNSSTNNLCSKCWADHQKKQSEPKPDDASPAAFAAADVVSKVMVDASQDSEPATSSRTLTPTRDDEDTKSDQSDGASGASTPDRSNNGKKQRDNSDLLDPDRPVQKNKKRCFKCKTKLELAFREMGRCKCEYVYCPLHRLPEQHDCIYDHKEDGRREARDKMVLPTRYLGRSVQGLDPK</sequence>
<dbReference type="InterPro" id="IPR002653">
    <property type="entry name" value="Znf_A20"/>
</dbReference>
<dbReference type="Gene3D" id="4.10.1110.10">
    <property type="entry name" value="AN1-like Zinc finger"/>
    <property type="match status" value="1"/>
</dbReference>
<protein>
    <submittedName>
        <fullName evidence="9">AN1-type zinc finger protein 3-like</fullName>
    </submittedName>
</protein>
<dbReference type="InterPro" id="IPR000058">
    <property type="entry name" value="Znf_AN1"/>
</dbReference>